<evidence type="ECO:0000256" key="4">
    <source>
        <dbReference type="ARBA" id="ARBA00023134"/>
    </source>
</evidence>
<dbReference type="GO" id="GO:0016020">
    <property type="term" value="C:membrane"/>
    <property type="evidence" value="ECO:0007669"/>
    <property type="project" value="UniProtKB-SubCell"/>
</dbReference>
<dbReference type="Proteomes" id="UP000004129">
    <property type="component" value="Unassembled WGS sequence"/>
</dbReference>
<accession>G5GNY9</accession>
<keyword evidence="9" id="KW-1185">Reference proteome</keyword>
<feature type="coiled-coil region" evidence="6">
    <location>
        <begin position="596"/>
        <end position="669"/>
    </location>
</feature>
<keyword evidence="2" id="KW-0547">Nucleotide-binding</keyword>
<dbReference type="AlphaFoldDB" id="G5GNY9"/>
<dbReference type="PANTHER" id="PTHR10465:SF0">
    <property type="entry name" value="SARCALUMENIN"/>
    <property type="match status" value="1"/>
</dbReference>
<dbReference type="InterPro" id="IPR027417">
    <property type="entry name" value="P-loop_NTPase"/>
</dbReference>
<comment type="subcellular location">
    <subcellularLocation>
        <location evidence="1">Membrane</location>
    </subcellularLocation>
</comment>
<dbReference type="STRING" id="679201.HMPREF9334_00793"/>
<gene>
    <name evidence="8" type="ORF">HMPREF9334_00793</name>
</gene>
<dbReference type="GO" id="GO:0008053">
    <property type="term" value="P:mitochondrial fusion"/>
    <property type="evidence" value="ECO:0007669"/>
    <property type="project" value="TreeGrafter"/>
</dbReference>
<dbReference type="Gene3D" id="3.40.50.300">
    <property type="entry name" value="P-loop containing nucleotide triphosphate hydrolases"/>
    <property type="match status" value="1"/>
</dbReference>
<proteinExistence type="predicted"/>
<evidence type="ECO:0000256" key="3">
    <source>
        <dbReference type="ARBA" id="ARBA00022801"/>
    </source>
</evidence>
<evidence type="ECO:0000259" key="7">
    <source>
        <dbReference type="Pfam" id="PF00350"/>
    </source>
</evidence>
<keyword evidence="6" id="KW-0175">Coiled coil</keyword>
<evidence type="ECO:0000256" key="6">
    <source>
        <dbReference type="SAM" id="Coils"/>
    </source>
</evidence>
<comment type="caution">
    <text evidence="8">The sequence shown here is derived from an EMBL/GenBank/DDBJ whole genome shotgun (WGS) entry which is preliminary data.</text>
</comment>
<feature type="coiled-coil region" evidence="6">
    <location>
        <begin position="700"/>
        <end position="768"/>
    </location>
</feature>
<name>G5GNY9_9FIRM</name>
<protein>
    <recommendedName>
        <fullName evidence="7">Dynamin N-terminal domain-containing protein</fullName>
    </recommendedName>
</protein>
<reference evidence="8 9" key="1">
    <citation type="submission" date="2011-08" db="EMBL/GenBank/DDBJ databases">
        <title>The Genome Sequence of Selenomonas infelix ATCC 43532.</title>
        <authorList>
            <consortium name="The Broad Institute Genome Sequencing Platform"/>
            <person name="Earl A."/>
            <person name="Ward D."/>
            <person name="Feldgarden M."/>
            <person name="Gevers D."/>
            <person name="Izard J."/>
            <person name="Blanton J.M."/>
            <person name="Baranova O.V."/>
            <person name="Dewhirst F.E."/>
            <person name="Young S.K."/>
            <person name="Zeng Q."/>
            <person name="Gargeya S."/>
            <person name="Fitzgerald M."/>
            <person name="Haas B."/>
            <person name="Abouelleil A."/>
            <person name="Alvarado L."/>
            <person name="Arachchi H.M."/>
            <person name="Berlin A."/>
            <person name="Brown A."/>
            <person name="Chapman S.B."/>
            <person name="Chen Z."/>
            <person name="Dunbar C."/>
            <person name="Freedman E."/>
            <person name="Gearin G."/>
            <person name="Gellesch M."/>
            <person name="Goldberg J."/>
            <person name="Griggs A."/>
            <person name="Gujja S."/>
            <person name="Heiman D."/>
            <person name="Howarth C."/>
            <person name="Larson L."/>
            <person name="Lui A."/>
            <person name="MacDonald P.J.P."/>
            <person name="Montmayeur A."/>
            <person name="Murphy C."/>
            <person name="Neiman D."/>
            <person name="Pearson M."/>
            <person name="Priest M."/>
            <person name="Roberts A."/>
            <person name="Saif S."/>
            <person name="Shea T."/>
            <person name="Shenoy N."/>
            <person name="Sisk P."/>
            <person name="Stolte C."/>
            <person name="Sykes S."/>
            <person name="Wortman J."/>
            <person name="Nusbaum C."/>
            <person name="Birren B."/>
        </authorList>
    </citation>
    <scope>NUCLEOTIDE SEQUENCE [LARGE SCALE GENOMIC DNA]</scope>
    <source>
        <strain evidence="8 9">ATCC 43532</strain>
    </source>
</reference>
<dbReference type="Pfam" id="PF00350">
    <property type="entry name" value="Dynamin_N"/>
    <property type="match status" value="1"/>
</dbReference>
<dbReference type="SUPFAM" id="SSF52540">
    <property type="entry name" value="P-loop containing nucleoside triphosphate hydrolases"/>
    <property type="match status" value="1"/>
</dbReference>
<sequence>MDACTPIQTKILSLLEDLEKEESLQSVRGFAAELERLKERMQDDVFRIAVVGEFSSGKSTFINALLGRDVLSHASKETTAVLTQVVNVPPNDPRVGTGLVRHKDGTEQEIRMDELREYTTTVSERHAVAQEIASVDIYTPLLHAERPLMLIDTPGLNGVASGHLDQTIRVVQEAHACIYLLQQRGLTKEDLAFLRNYLMPNQQNFIFVQNFIDAFNPMEGECVDQRIPQLEKMLREKIFTGRDGYTFHICGVSALKELAGRDRAITRLYEDSAEALDDAARKQLLKESNFAAFRKLMEEKFDERRLAEIQYRGTANAILWWVRALLDRIAFRAEDARKVFEVSKGHRAIEHLTHLQKLLRASREKNLAAIDGFIAGWVNEKRKAVQTALADAGEQIEREIRVQVADCHTLDEIQRKKEEIPHTVEGQFRLAQQNLLEETDISIHLLYQMIVERVEEYSGIGKIAAEIQRVGVGELPTMKEMSSGHGIVEQRQEEIAELRAQEEALDRQLAQERHAVAEAHREVQHQEAIADRARREQEAVQYDLHRMGSRPAERVWQEEVVVKRTGLARFWDLFSTKTEVRTMRDDSAGRDWDDRRRALQEQQNRQSVEYERLRREKMDKEKHLRYYQQRADESEARIRRLKEQLRRYEEQFKAEKQRAETERKHALQAYLEQCRRHLCDWVHRYLCGANDDEGEIEHLLDAWKERLEEVRKDMQREARQMYEEAETQRIAQLEAAKQEQAPELMREVQDLTRAKELLERSITQMEEGLAL</sequence>
<dbReference type="OrthoDB" id="1667471at2"/>
<keyword evidence="5" id="KW-0472">Membrane</keyword>
<organism evidence="8 9">
    <name type="scientific">Selenomonas infelix ATCC 43532</name>
    <dbReference type="NCBI Taxonomy" id="679201"/>
    <lineage>
        <taxon>Bacteria</taxon>
        <taxon>Bacillati</taxon>
        <taxon>Bacillota</taxon>
        <taxon>Negativicutes</taxon>
        <taxon>Selenomonadales</taxon>
        <taxon>Selenomonadaceae</taxon>
        <taxon>Selenomonas</taxon>
    </lineage>
</organism>
<keyword evidence="3" id="KW-0378">Hydrolase</keyword>
<evidence type="ECO:0000256" key="5">
    <source>
        <dbReference type="ARBA" id="ARBA00023136"/>
    </source>
</evidence>
<dbReference type="PATRIC" id="fig|679201.3.peg.801"/>
<feature type="domain" description="Dynamin N-terminal" evidence="7">
    <location>
        <begin position="48"/>
        <end position="210"/>
    </location>
</feature>
<evidence type="ECO:0000313" key="9">
    <source>
        <dbReference type="Proteomes" id="UP000004129"/>
    </source>
</evidence>
<keyword evidence="4" id="KW-0342">GTP-binding</keyword>
<evidence type="ECO:0000313" key="8">
    <source>
        <dbReference type="EMBL" id="EHG21376.1"/>
    </source>
</evidence>
<dbReference type="HOGENOM" id="CLU_362424_0_0_9"/>
<dbReference type="RefSeq" id="WP_006692243.1">
    <property type="nucleotide sequence ID" value="NZ_JH376798.1"/>
</dbReference>
<dbReference type="GO" id="GO:0003924">
    <property type="term" value="F:GTPase activity"/>
    <property type="evidence" value="ECO:0007669"/>
    <property type="project" value="InterPro"/>
</dbReference>
<dbReference type="eggNOG" id="COG0699">
    <property type="taxonomic scope" value="Bacteria"/>
</dbReference>
<dbReference type="InterPro" id="IPR027094">
    <property type="entry name" value="Mitofusin_fam"/>
</dbReference>
<dbReference type="PANTHER" id="PTHR10465">
    <property type="entry name" value="TRANSMEMBRANE GTPASE FZO1"/>
    <property type="match status" value="1"/>
</dbReference>
<evidence type="ECO:0000256" key="1">
    <source>
        <dbReference type="ARBA" id="ARBA00004370"/>
    </source>
</evidence>
<dbReference type="GO" id="GO:0005525">
    <property type="term" value="F:GTP binding"/>
    <property type="evidence" value="ECO:0007669"/>
    <property type="project" value="UniProtKB-KW"/>
</dbReference>
<dbReference type="EMBL" id="ACZM01000007">
    <property type="protein sequence ID" value="EHG21376.1"/>
    <property type="molecule type" value="Genomic_DNA"/>
</dbReference>
<feature type="coiled-coil region" evidence="6">
    <location>
        <begin position="488"/>
        <end position="536"/>
    </location>
</feature>
<dbReference type="InterPro" id="IPR045063">
    <property type="entry name" value="Dynamin_N"/>
</dbReference>
<evidence type="ECO:0000256" key="2">
    <source>
        <dbReference type="ARBA" id="ARBA00022741"/>
    </source>
</evidence>